<keyword evidence="2" id="KW-1185">Reference proteome</keyword>
<evidence type="ECO:0000313" key="1">
    <source>
        <dbReference type="EMBL" id="GGX14917.1"/>
    </source>
</evidence>
<comment type="caution">
    <text evidence="1">The sequence shown here is derived from an EMBL/GenBank/DDBJ whole genome shotgun (WGS) entry which is preliminary data.</text>
</comment>
<dbReference type="InterPro" id="IPR029058">
    <property type="entry name" value="AB_hydrolase_fold"/>
</dbReference>
<dbReference type="SUPFAM" id="SSF53474">
    <property type="entry name" value="alpha/beta-Hydrolases"/>
    <property type="match status" value="1"/>
</dbReference>
<protein>
    <submittedName>
        <fullName evidence="1">Alpha/beta hydrolase</fullName>
    </submittedName>
</protein>
<dbReference type="EMBL" id="BMWS01000008">
    <property type="protein sequence ID" value="GGX14917.1"/>
    <property type="molecule type" value="Genomic_DNA"/>
</dbReference>
<sequence length="243" mass="28296">MNNKDNEIRDLNSKITVKIPMSQEVSHVYFVPGMAADISIFEFIKLPKEEYIIHTLSWKIPYKNESIQDYAKRMCEEVKYRNCILIGVSFGGIIVQEMSKCIDVKKIVIISSVKNKHELPKRIKIARKTKAYKLLPTGVISKISNWEKLAFGDFAKKRATMYQKYLSMKDKRYLDWAIKNIVCWDQEETIEGIIHIHGDKDIVFPIVNIKKCIVVDKGTHVMIVNRARWFNKNLPKIFKGNLS</sequence>
<organism evidence="1 2">
    <name type="scientific">Aquimarina muelleri</name>
    <dbReference type="NCBI Taxonomy" id="279356"/>
    <lineage>
        <taxon>Bacteria</taxon>
        <taxon>Pseudomonadati</taxon>
        <taxon>Bacteroidota</taxon>
        <taxon>Flavobacteriia</taxon>
        <taxon>Flavobacteriales</taxon>
        <taxon>Flavobacteriaceae</taxon>
        <taxon>Aquimarina</taxon>
    </lineage>
</organism>
<gene>
    <name evidence="1" type="ORF">GCM10007384_15750</name>
</gene>
<dbReference type="Proteomes" id="UP000601108">
    <property type="component" value="Unassembled WGS sequence"/>
</dbReference>
<name>A0A918N243_9FLAO</name>
<dbReference type="Gene3D" id="3.40.50.1820">
    <property type="entry name" value="alpha/beta hydrolase"/>
    <property type="match status" value="1"/>
</dbReference>
<dbReference type="GO" id="GO:0016787">
    <property type="term" value="F:hydrolase activity"/>
    <property type="evidence" value="ECO:0007669"/>
    <property type="project" value="UniProtKB-KW"/>
</dbReference>
<accession>A0A918N243</accession>
<dbReference type="AlphaFoldDB" id="A0A918N243"/>
<evidence type="ECO:0000313" key="2">
    <source>
        <dbReference type="Proteomes" id="UP000601108"/>
    </source>
</evidence>
<reference evidence="1 2" key="1">
    <citation type="journal article" date="2014" name="Int. J. Syst. Evol. Microbiol.">
        <title>Complete genome sequence of Corynebacterium casei LMG S-19264T (=DSM 44701T), isolated from a smear-ripened cheese.</title>
        <authorList>
            <consortium name="US DOE Joint Genome Institute (JGI-PGF)"/>
            <person name="Walter F."/>
            <person name="Albersmeier A."/>
            <person name="Kalinowski J."/>
            <person name="Ruckert C."/>
        </authorList>
    </citation>
    <scope>NUCLEOTIDE SEQUENCE [LARGE SCALE GENOMIC DNA]</scope>
    <source>
        <strain evidence="1 2">KCTC 12285</strain>
    </source>
</reference>
<keyword evidence="1" id="KW-0378">Hydrolase</keyword>
<proteinExistence type="predicted"/>